<evidence type="ECO:0000313" key="3">
    <source>
        <dbReference type="Proteomes" id="UP000008142"/>
    </source>
</evidence>
<sequence length="73" mass="8481">MSGMITWILWIWNGLKFVQKVWRGAKVQNRSIFPRRTGVEEHRNQAIILYPHNRSSNSLALPMAQFIITCVIG</sequence>
<proteinExistence type="predicted"/>
<evidence type="ECO:0000313" key="2">
    <source>
        <dbReference type="EMBL" id="EGC45977.1"/>
    </source>
</evidence>
<feature type="chain" id="PRO_5003262170" evidence="1">
    <location>
        <begin position="21"/>
        <end position="73"/>
    </location>
</feature>
<dbReference type="EMBL" id="DS990639">
    <property type="protein sequence ID" value="EGC45977.1"/>
    <property type="molecule type" value="Genomic_DNA"/>
</dbReference>
<evidence type="ECO:0000256" key="1">
    <source>
        <dbReference type="SAM" id="SignalP"/>
    </source>
</evidence>
<reference evidence="3" key="1">
    <citation type="submission" date="2008-07" db="EMBL/GenBank/DDBJ databases">
        <title>Annotation of Ajellomyces capsulatus strain H88.</title>
        <authorList>
            <person name="Champion M."/>
            <person name="Cuomo C."/>
            <person name="Ma L.-J."/>
            <person name="Henn M.R."/>
            <person name="Sil A."/>
            <person name="Goldman B."/>
            <person name="Young S.K."/>
            <person name="Kodira C.D."/>
            <person name="Zeng Q."/>
            <person name="Koehrsen M."/>
            <person name="Alvarado L."/>
            <person name="Berlin A."/>
            <person name="Borenstein D."/>
            <person name="Chen Z."/>
            <person name="Engels R."/>
            <person name="Freedman E."/>
            <person name="Gellesch M."/>
            <person name="Goldberg J."/>
            <person name="Griggs A."/>
            <person name="Gujja S."/>
            <person name="Heiman D."/>
            <person name="Hepburn T."/>
            <person name="Howarth C."/>
            <person name="Jen D."/>
            <person name="Larson L."/>
            <person name="Lewis B."/>
            <person name="Mehta T."/>
            <person name="Park D."/>
            <person name="Pearson M."/>
            <person name="Roberts A."/>
            <person name="Saif S."/>
            <person name="Shea T."/>
            <person name="Shenoy N."/>
            <person name="Sisk P."/>
            <person name="Stolte C."/>
            <person name="Sykes S."/>
            <person name="Walk T."/>
            <person name="White J."/>
            <person name="Yandava C."/>
            <person name="Klein B."/>
            <person name="McEwen J.G."/>
            <person name="Puccia R."/>
            <person name="Goldman G.H."/>
            <person name="Felipe M.S."/>
            <person name="Nino-Vega G."/>
            <person name="San-Blas G."/>
            <person name="Taylor J."/>
            <person name="Mendoza L."/>
            <person name="Galagan J."/>
            <person name="Nusbaum C."/>
            <person name="Birren B."/>
        </authorList>
    </citation>
    <scope>NUCLEOTIDE SEQUENCE [LARGE SCALE GENOMIC DNA]</scope>
    <source>
        <strain evidence="3">H88</strain>
    </source>
</reference>
<dbReference type="HOGENOM" id="CLU_2704267_0_0_1"/>
<protein>
    <submittedName>
        <fullName evidence="2">Predicted protein</fullName>
    </submittedName>
</protein>
<gene>
    <name evidence="2" type="ORF">HCEG_05192</name>
</gene>
<keyword evidence="1" id="KW-0732">Signal</keyword>
<feature type="signal peptide" evidence="1">
    <location>
        <begin position="1"/>
        <end position="20"/>
    </location>
</feature>
<accession>F0UKM3</accession>
<dbReference type="Proteomes" id="UP000008142">
    <property type="component" value="Unassembled WGS sequence"/>
</dbReference>
<dbReference type="AlphaFoldDB" id="F0UKM3"/>
<name>F0UKM3_AJEC8</name>
<organism evidence="3">
    <name type="scientific">Ajellomyces capsulatus (strain H88)</name>
    <name type="common">Darling's disease fungus</name>
    <name type="synonym">Histoplasma capsulatum</name>
    <dbReference type="NCBI Taxonomy" id="544711"/>
    <lineage>
        <taxon>Eukaryota</taxon>
        <taxon>Fungi</taxon>
        <taxon>Dikarya</taxon>
        <taxon>Ascomycota</taxon>
        <taxon>Pezizomycotina</taxon>
        <taxon>Eurotiomycetes</taxon>
        <taxon>Eurotiomycetidae</taxon>
        <taxon>Onygenales</taxon>
        <taxon>Ajellomycetaceae</taxon>
        <taxon>Histoplasma</taxon>
    </lineage>
</organism>